<comment type="catalytic activity">
    <reaction evidence="10">
        <text>UDP-2-N,3-O-bis[(3R)-3-hydroxytetradecanoyl]-alpha-D-glucosamine + H2O = 2-N,3-O-bis[(3R)-3-hydroxytetradecanoyl]-alpha-D-glucosaminyl 1-phosphate + UMP + 2 H(+)</text>
        <dbReference type="Rhea" id="RHEA:25213"/>
        <dbReference type="ChEBI" id="CHEBI:15377"/>
        <dbReference type="ChEBI" id="CHEBI:15378"/>
        <dbReference type="ChEBI" id="CHEBI:57865"/>
        <dbReference type="ChEBI" id="CHEBI:57957"/>
        <dbReference type="ChEBI" id="CHEBI:78847"/>
        <dbReference type="EC" id="3.6.1.54"/>
    </reaction>
</comment>
<evidence type="ECO:0000256" key="4">
    <source>
        <dbReference type="ARBA" id="ARBA00022556"/>
    </source>
</evidence>
<dbReference type="PANTHER" id="PTHR34990">
    <property type="entry name" value="UDP-2,3-DIACYLGLUCOSAMINE HYDROLASE-RELATED"/>
    <property type="match status" value="1"/>
</dbReference>
<evidence type="ECO:0000256" key="2">
    <source>
        <dbReference type="ARBA" id="ARBA00022516"/>
    </source>
</evidence>
<keyword evidence="3 10" id="KW-0997">Cell inner membrane</keyword>
<feature type="binding site" evidence="10">
    <location>
        <position position="59"/>
    </location>
    <ligand>
        <name>Mn(2+)</name>
        <dbReference type="ChEBI" id="CHEBI:29035"/>
        <label>2</label>
    </ligand>
</feature>
<dbReference type="CDD" id="cd07398">
    <property type="entry name" value="MPP_YbbF-LpxH"/>
    <property type="match status" value="1"/>
</dbReference>
<dbReference type="GO" id="GO:0005737">
    <property type="term" value="C:cytoplasm"/>
    <property type="evidence" value="ECO:0007669"/>
    <property type="project" value="InterPro"/>
</dbReference>
<dbReference type="PANTHER" id="PTHR34990:SF1">
    <property type="entry name" value="UDP-2,3-DIACYLGLUCOSAMINE HYDROLASE"/>
    <property type="match status" value="1"/>
</dbReference>
<keyword evidence="1 10" id="KW-1003">Cell membrane</keyword>
<feature type="binding site" evidence="10">
    <location>
        <position position="217"/>
    </location>
    <ligand>
        <name>substrate</name>
    </ligand>
</feature>
<evidence type="ECO:0000256" key="10">
    <source>
        <dbReference type="HAMAP-Rule" id="MF_00575"/>
    </source>
</evidence>
<gene>
    <name evidence="10" type="primary">lpxH</name>
    <name evidence="12" type="ORF">B9Z44_01890</name>
</gene>
<dbReference type="GO" id="GO:0008758">
    <property type="term" value="F:UDP-2,3-diacylglucosamine hydrolase activity"/>
    <property type="evidence" value="ECO:0007669"/>
    <property type="project" value="UniProtKB-UniRule"/>
</dbReference>
<feature type="binding site" evidence="10">
    <location>
        <position position="217"/>
    </location>
    <ligand>
        <name>Mn(2+)</name>
        <dbReference type="ChEBI" id="CHEBI:29035"/>
        <label>2</label>
    </ligand>
</feature>
<keyword evidence="9 10" id="KW-0464">Manganese</keyword>
<evidence type="ECO:0000259" key="11">
    <source>
        <dbReference type="Pfam" id="PF00149"/>
    </source>
</evidence>
<keyword evidence="2 10" id="KW-0444">Lipid biosynthesis</keyword>
<feature type="binding site" evidence="10">
    <location>
        <position position="59"/>
    </location>
    <ligand>
        <name>Mn(2+)</name>
        <dbReference type="ChEBI" id="CHEBI:29035"/>
        <label>1</label>
    </ligand>
</feature>
<keyword evidence="13" id="KW-1185">Reference proteome</keyword>
<organism evidence="12 13">
    <name type="scientific">Limnohabitans curvus</name>
    <dbReference type="NCBI Taxonomy" id="323423"/>
    <lineage>
        <taxon>Bacteria</taxon>
        <taxon>Pseudomonadati</taxon>
        <taxon>Pseudomonadota</taxon>
        <taxon>Betaproteobacteria</taxon>
        <taxon>Burkholderiales</taxon>
        <taxon>Comamonadaceae</taxon>
        <taxon>Limnohabitans</taxon>
    </lineage>
</organism>
<comment type="subcellular location">
    <subcellularLocation>
        <location evidence="10">Cell inner membrane</location>
        <topology evidence="10">Peripheral membrane protein</topology>
        <orientation evidence="10">Cytoplasmic side</orientation>
    </subcellularLocation>
</comment>
<keyword evidence="8 10" id="KW-0472">Membrane</keyword>
<dbReference type="NCBIfam" id="NF003743">
    <property type="entry name" value="PRK05340.1"/>
    <property type="match status" value="1"/>
</dbReference>
<comment type="function">
    <text evidence="10">Hydrolyzes the pyrophosphate bond of UDP-2,3-diacylglucosamine to yield 2,3-diacylglucosamine 1-phosphate (lipid X) and UMP by catalyzing the attack of water at the alpha-P atom. Involved in the biosynthesis of lipid A, a phosphorylated glycolipid that anchors the lipopolysaccharide to the outer membrane of the cell.</text>
</comment>
<feature type="binding site" evidence="10">
    <location>
        <position position="219"/>
    </location>
    <ligand>
        <name>Mn(2+)</name>
        <dbReference type="ChEBI" id="CHEBI:29035"/>
        <label>1</label>
    </ligand>
</feature>
<dbReference type="NCBIfam" id="TIGR01854">
    <property type="entry name" value="lipid_A_lpxH"/>
    <property type="match status" value="1"/>
</dbReference>
<feature type="domain" description="Calcineurin-like phosphoesterase" evidence="11">
    <location>
        <begin position="22"/>
        <end position="221"/>
    </location>
</feature>
<keyword evidence="7 10" id="KW-0443">Lipid metabolism</keyword>
<dbReference type="InterPro" id="IPR010138">
    <property type="entry name" value="UDP-diacylglucosamine_Hdrlase"/>
</dbReference>
<dbReference type="EMBL" id="NESP01000001">
    <property type="protein sequence ID" value="PUE58456.1"/>
    <property type="molecule type" value="Genomic_DNA"/>
</dbReference>
<name>A0A315EKN4_9BURK</name>
<dbReference type="EC" id="3.6.1.54" evidence="10"/>
<proteinExistence type="inferred from homology"/>
<evidence type="ECO:0000256" key="6">
    <source>
        <dbReference type="ARBA" id="ARBA00022801"/>
    </source>
</evidence>
<dbReference type="Pfam" id="PF00149">
    <property type="entry name" value="Metallophos"/>
    <property type="match status" value="1"/>
</dbReference>
<dbReference type="AlphaFoldDB" id="A0A315EKN4"/>
<evidence type="ECO:0000256" key="1">
    <source>
        <dbReference type="ARBA" id="ARBA00022475"/>
    </source>
</evidence>
<dbReference type="GO" id="GO:0019897">
    <property type="term" value="C:extrinsic component of plasma membrane"/>
    <property type="evidence" value="ECO:0007669"/>
    <property type="project" value="UniProtKB-UniRule"/>
</dbReference>
<reference evidence="12 13" key="1">
    <citation type="submission" date="2017-04" db="EMBL/GenBank/DDBJ databases">
        <title>Unexpected and diverse lifestyles within the genus Limnohabitans.</title>
        <authorList>
            <person name="Kasalicky V."/>
            <person name="Mehrshad M."/>
            <person name="Andrei S.-A."/>
            <person name="Salcher M."/>
            <person name="Kratochvilova H."/>
            <person name="Simek K."/>
            <person name="Ghai R."/>
        </authorList>
    </citation>
    <scope>NUCLEOTIDE SEQUENCE [LARGE SCALE GENOMIC DNA]</scope>
    <source>
        <strain evidence="12 13">MWH-C5</strain>
    </source>
</reference>
<dbReference type="SUPFAM" id="SSF56300">
    <property type="entry name" value="Metallo-dependent phosphatases"/>
    <property type="match status" value="1"/>
</dbReference>
<feature type="binding site" evidence="10">
    <location>
        <begin position="96"/>
        <end position="97"/>
    </location>
    <ligand>
        <name>substrate</name>
    </ligand>
</feature>
<dbReference type="Gene3D" id="3.60.21.10">
    <property type="match status" value="1"/>
</dbReference>
<dbReference type="GO" id="GO:0030145">
    <property type="term" value="F:manganese ion binding"/>
    <property type="evidence" value="ECO:0007669"/>
    <property type="project" value="UniProtKB-UniRule"/>
</dbReference>
<dbReference type="InterPro" id="IPR029052">
    <property type="entry name" value="Metallo-depent_PP-like"/>
</dbReference>
<comment type="cofactor">
    <cofactor evidence="10">
        <name>Mn(2+)</name>
        <dbReference type="ChEBI" id="CHEBI:29035"/>
    </cofactor>
    <text evidence="10">Binds 2 Mn(2+) ions per subunit in a binuclear metal center.</text>
</comment>
<evidence type="ECO:0000256" key="9">
    <source>
        <dbReference type="ARBA" id="ARBA00023211"/>
    </source>
</evidence>
<dbReference type="UniPathway" id="UPA00359">
    <property type="reaction ID" value="UER00480"/>
</dbReference>
<accession>A0A315EKN4</accession>
<comment type="caution">
    <text evidence="12">The sequence shown here is derived from an EMBL/GenBank/DDBJ whole genome shotgun (WGS) entry which is preliminary data.</text>
</comment>
<comment type="caution">
    <text evidence="10">Lacks conserved residue(s) required for the propagation of feature annotation.</text>
</comment>
<feature type="binding site" evidence="10">
    <location>
        <position position="28"/>
    </location>
    <ligand>
        <name>Mn(2+)</name>
        <dbReference type="ChEBI" id="CHEBI:29035"/>
        <label>1</label>
    </ligand>
</feature>
<evidence type="ECO:0000256" key="3">
    <source>
        <dbReference type="ARBA" id="ARBA00022519"/>
    </source>
</evidence>
<keyword evidence="4 10" id="KW-0441">Lipid A biosynthesis</keyword>
<comment type="pathway">
    <text evidence="10">Glycolipid biosynthesis; lipid IV(A) biosynthesis; lipid IV(A) from (3R)-3-hydroxytetradecanoyl-[acyl-carrier-protein] and UDP-N-acetyl-alpha-D-glucosamine: step 4/6.</text>
</comment>
<feature type="binding site" evidence="10">
    <location>
        <position position="30"/>
    </location>
    <ligand>
        <name>Mn(2+)</name>
        <dbReference type="ChEBI" id="CHEBI:29035"/>
        <label>1</label>
    </ligand>
</feature>
<feature type="binding site" evidence="10">
    <location>
        <position position="96"/>
    </location>
    <ligand>
        <name>Mn(2+)</name>
        <dbReference type="ChEBI" id="CHEBI:29035"/>
        <label>2</label>
    </ligand>
</feature>
<dbReference type="InterPro" id="IPR043461">
    <property type="entry name" value="LpxH-like"/>
</dbReference>
<protein>
    <recommendedName>
        <fullName evidence="10">UDP-2,3-diacylglucosamine hydrolase</fullName>
        <ecNumber evidence="10">3.6.1.54</ecNumber>
    </recommendedName>
    <alternativeName>
        <fullName evidence="10">UDP-2,3-diacylglucosamine diphosphatase</fullName>
    </alternativeName>
</protein>
<comment type="similarity">
    <text evidence="10">Belongs to the LpxH family.</text>
</comment>
<evidence type="ECO:0000256" key="5">
    <source>
        <dbReference type="ARBA" id="ARBA00022723"/>
    </source>
</evidence>
<dbReference type="GO" id="GO:0009245">
    <property type="term" value="P:lipid A biosynthetic process"/>
    <property type="evidence" value="ECO:0007669"/>
    <property type="project" value="UniProtKB-UniRule"/>
</dbReference>
<dbReference type="Proteomes" id="UP000251341">
    <property type="component" value="Unassembled WGS sequence"/>
</dbReference>
<sequence>MTHLPPAPSETPCVRAQPAWQRIDFISDLHLDAGEPATFQAWAQHMAHTPADALFILGDLFEVWVGDDNPDPFALQCMAVLKATALRMPVYFMCGNRDFLVGAELLSTTGMQGLSDPTVLDLGVVGDSTPTRILLSHGDALCLDDHDYLAFRAQVRQPEWQAAFLAKPLAERQAYARSVRNQSEALKRSHADYADVDTQAAIAWLKATNAQVLLHGHTHKPAVHDLGDGLSRWVLSDWHADSQPPRLEVLSWLREEAYNPTHGLRRLPLNTN</sequence>
<evidence type="ECO:0000256" key="8">
    <source>
        <dbReference type="ARBA" id="ARBA00023136"/>
    </source>
</evidence>
<feature type="binding site" evidence="10">
    <location>
        <position position="145"/>
    </location>
    <ligand>
        <name>substrate</name>
    </ligand>
</feature>
<keyword evidence="6 10" id="KW-0378">Hydrolase</keyword>
<dbReference type="RefSeq" id="WP_108401554.1">
    <property type="nucleotide sequence ID" value="NZ_NESP01000001.1"/>
</dbReference>
<evidence type="ECO:0000313" key="12">
    <source>
        <dbReference type="EMBL" id="PUE58456.1"/>
    </source>
</evidence>
<feature type="binding site" evidence="10">
    <location>
        <position position="137"/>
    </location>
    <ligand>
        <name>Mn(2+)</name>
        <dbReference type="ChEBI" id="CHEBI:29035"/>
        <label>2</label>
    </ligand>
</feature>
<keyword evidence="5 10" id="KW-0479">Metal-binding</keyword>
<dbReference type="InterPro" id="IPR004843">
    <property type="entry name" value="Calcineurin-like_PHP"/>
</dbReference>
<evidence type="ECO:0000313" key="13">
    <source>
        <dbReference type="Proteomes" id="UP000251341"/>
    </source>
</evidence>
<evidence type="ECO:0000256" key="7">
    <source>
        <dbReference type="ARBA" id="ARBA00023098"/>
    </source>
</evidence>
<feature type="binding site" evidence="10">
    <location>
        <position position="183"/>
    </location>
    <ligand>
        <name>substrate</name>
    </ligand>
</feature>
<dbReference type="HAMAP" id="MF_00575">
    <property type="entry name" value="LpxH"/>
    <property type="match status" value="1"/>
</dbReference>